<dbReference type="PROSITE" id="PS50016">
    <property type="entry name" value="ZF_PHD_2"/>
    <property type="match status" value="1"/>
</dbReference>
<gene>
    <name evidence="7" type="ORF">FIBRA_00326</name>
</gene>
<dbReference type="RefSeq" id="XP_012177615.1">
    <property type="nucleotide sequence ID" value="XM_012322225.1"/>
</dbReference>
<dbReference type="STRING" id="599839.J7RGW9"/>
<keyword evidence="3" id="KW-0862">Zinc</keyword>
<evidence type="ECO:0000256" key="1">
    <source>
        <dbReference type="ARBA" id="ARBA00022723"/>
    </source>
</evidence>
<evidence type="ECO:0000259" key="6">
    <source>
        <dbReference type="PROSITE" id="PS50016"/>
    </source>
</evidence>
<protein>
    <recommendedName>
        <fullName evidence="6">PHD-type domain-containing protein</fullName>
    </recommendedName>
</protein>
<evidence type="ECO:0000313" key="8">
    <source>
        <dbReference type="Proteomes" id="UP000006352"/>
    </source>
</evidence>
<feature type="region of interest" description="Disordered" evidence="5">
    <location>
        <begin position="1"/>
        <end position="65"/>
    </location>
</feature>
<proteinExistence type="predicted"/>
<feature type="region of interest" description="Disordered" evidence="5">
    <location>
        <begin position="440"/>
        <end position="487"/>
    </location>
</feature>
<dbReference type="HOGENOM" id="CLU_013082_0_0_1"/>
<dbReference type="InterPro" id="IPR011011">
    <property type="entry name" value="Znf_FYVE_PHD"/>
</dbReference>
<keyword evidence="8" id="KW-1185">Reference proteome</keyword>
<evidence type="ECO:0000256" key="5">
    <source>
        <dbReference type="SAM" id="MobiDB-lite"/>
    </source>
</evidence>
<dbReference type="GeneID" id="24093243"/>
<feature type="compositionally biased region" description="Basic residues" evidence="5">
    <location>
        <begin position="511"/>
        <end position="524"/>
    </location>
</feature>
<feature type="region of interest" description="Disordered" evidence="5">
    <location>
        <begin position="399"/>
        <end position="421"/>
    </location>
</feature>
<organism evidence="7 8">
    <name type="scientific">Fibroporia radiculosa</name>
    <dbReference type="NCBI Taxonomy" id="599839"/>
    <lineage>
        <taxon>Eukaryota</taxon>
        <taxon>Fungi</taxon>
        <taxon>Dikarya</taxon>
        <taxon>Basidiomycota</taxon>
        <taxon>Agaricomycotina</taxon>
        <taxon>Agaricomycetes</taxon>
        <taxon>Polyporales</taxon>
        <taxon>Fibroporiaceae</taxon>
        <taxon>Fibroporia</taxon>
    </lineage>
</organism>
<sequence>MSSANDYEMESIPWGPNTMTIDSSLNTPQGSFSQSSAHSALVEKRRTQGAAEQMTPRNSRSPPRGALSAFGVNTSIHLPTPESMVFYEFQLYVTWDASLLFAFSGAEFLFVVNSPSNVESYGSAIPYVESPLPSKCVIFPIYNLPLANLRRSTYHSQPPSHHTFHYPPTAGERAEASQPFLTPESSPLYPGRTMRSQGSLSAAEGSPVPVTPRPSSKAEIRPDMGRQSASGPLLLSSPFSHHVTPSSSRLSSPFVERSSLGERPSSKARSIARSYAMIPDIRASPQLPLADDLFSLPKSPPPLSVPIPKRAAGGEIERIRLQMAADNAARLQEMEARRPDYLVRERRPRSTGDPATDLARGEGDQGNGPPGLGVTESPAKGRRLQLFQETSDETFEQSLLAGGYPGYGSTQSAEPQTPVNKGKDILSHQALQWLQQVTPGQASPGQLIPDADADRAPSEKEVRKRKRLAAFEDCPESMQPPAKLHPREIEEMGRIVLYASAEEPPPFVTPQKKRTYNRRKKRGGSHGAGSKRHGDPLPDDTELQGPNWLDTVFPWCVRSQERTEDTRAEKEERLKRIERYLDRVSDGGSDEDESAEDQVLRPAVYLEDEEVVPRPRGRGKMVPLKANPLGRPSELNNMYVPSDPADARAALLSKRSVRALAFRRRRSRRRIDDDEDSLDGGVLCVCGREDDGGSLVQCDECRSWYHFGCVGVVDTSELGAEEDPWFCPDCLGVIPSSDPLSEPTFVPTDYQLPVNGKRDPLFYQMQQSPSTPWSFTRTPKTPNRGRDLTQTHSSLSSWDSSQEGPSTPDSHTRGKRIFTTPGQPGVNASFDSPFDPTTTPSHSSRSRWAEAQTAKLSSSDSLSSWRGISIPWSLINGDPGRSPFRNIYTSDDTPISRSGPRSLLSLASKSGSFGSPLASQSSFTGALKSMLEESPGKKGADIEHSKGLSREESLSDLVRPPPF</sequence>
<feature type="region of interest" description="Disordered" evidence="5">
    <location>
        <begin position="499"/>
        <end position="545"/>
    </location>
</feature>
<evidence type="ECO:0000256" key="2">
    <source>
        <dbReference type="ARBA" id="ARBA00022771"/>
    </source>
</evidence>
<feature type="compositionally biased region" description="Polar residues" evidence="5">
    <location>
        <begin position="790"/>
        <end position="809"/>
    </location>
</feature>
<feature type="region of interest" description="Disordered" evidence="5">
    <location>
        <begin position="336"/>
        <end position="378"/>
    </location>
</feature>
<dbReference type="GO" id="GO:0008270">
    <property type="term" value="F:zinc ion binding"/>
    <property type="evidence" value="ECO:0007669"/>
    <property type="project" value="UniProtKB-KW"/>
</dbReference>
<dbReference type="Pfam" id="PF00628">
    <property type="entry name" value="PHD"/>
    <property type="match status" value="1"/>
</dbReference>
<reference evidence="7 8" key="1">
    <citation type="journal article" date="2012" name="Appl. Environ. Microbiol.">
        <title>Short-read sequencing for genomic analysis of the brown rot fungus Fibroporia radiculosa.</title>
        <authorList>
            <person name="Tang J.D."/>
            <person name="Perkins A.D."/>
            <person name="Sonstegard T.S."/>
            <person name="Schroeder S.G."/>
            <person name="Burgess S.C."/>
            <person name="Diehl S.V."/>
        </authorList>
    </citation>
    <scope>NUCLEOTIDE SEQUENCE [LARGE SCALE GENOMIC DNA]</scope>
    <source>
        <strain evidence="7 8">TFFH 294</strain>
    </source>
</reference>
<evidence type="ECO:0000256" key="4">
    <source>
        <dbReference type="PROSITE-ProRule" id="PRU00146"/>
    </source>
</evidence>
<dbReference type="EMBL" id="HE796877">
    <property type="protein sequence ID" value="CCL98332.1"/>
    <property type="molecule type" value="Genomic_DNA"/>
</dbReference>
<dbReference type="SUPFAM" id="SSF57903">
    <property type="entry name" value="FYVE/PHD zinc finger"/>
    <property type="match status" value="1"/>
</dbReference>
<feature type="compositionally biased region" description="Polar residues" evidence="5">
    <location>
        <begin position="17"/>
        <end position="38"/>
    </location>
</feature>
<dbReference type="AlphaFoldDB" id="J7RGW9"/>
<feature type="compositionally biased region" description="Polar residues" evidence="5">
    <location>
        <begin position="408"/>
        <end position="419"/>
    </location>
</feature>
<feature type="region of interest" description="Disordered" evidence="5">
    <location>
        <begin position="764"/>
        <end position="852"/>
    </location>
</feature>
<dbReference type="InterPro" id="IPR013083">
    <property type="entry name" value="Znf_RING/FYVE/PHD"/>
</dbReference>
<feature type="compositionally biased region" description="Basic and acidic residues" evidence="5">
    <location>
        <begin position="336"/>
        <end position="350"/>
    </location>
</feature>
<accession>J7RGW9</accession>
<dbReference type="InParanoid" id="J7RGW9"/>
<feature type="region of interest" description="Disordered" evidence="5">
    <location>
        <begin position="887"/>
        <end position="963"/>
    </location>
</feature>
<evidence type="ECO:0000256" key="3">
    <source>
        <dbReference type="ARBA" id="ARBA00022833"/>
    </source>
</evidence>
<evidence type="ECO:0000313" key="7">
    <source>
        <dbReference type="EMBL" id="CCL98332.1"/>
    </source>
</evidence>
<feature type="compositionally biased region" description="Basic and acidic residues" evidence="5">
    <location>
        <begin position="930"/>
        <end position="953"/>
    </location>
</feature>
<dbReference type="PROSITE" id="PS01359">
    <property type="entry name" value="ZF_PHD_1"/>
    <property type="match status" value="1"/>
</dbReference>
<dbReference type="Proteomes" id="UP000006352">
    <property type="component" value="Unassembled WGS sequence"/>
</dbReference>
<feature type="region of interest" description="Disordered" evidence="5">
    <location>
        <begin position="154"/>
        <end position="266"/>
    </location>
</feature>
<dbReference type="SMART" id="SM00249">
    <property type="entry name" value="PHD"/>
    <property type="match status" value="1"/>
</dbReference>
<feature type="compositionally biased region" description="Polar residues" evidence="5">
    <location>
        <begin position="764"/>
        <end position="781"/>
    </location>
</feature>
<dbReference type="OrthoDB" id="436852at2759"/>
<feature type="domain" description="PHD-type" evidence="6">
    <location>
        <begin position="681"/>
        <end position="733"/>
    </location>
</feature>
<feature type="compositionally biased region" description="Polar residues" evidence="5">
    <location>
        <begin position="237"/>
        <end position="251"/>
    </location>
</feature>
<dbReference type="CDD" id="cd15522">
    <property type="entry name" value="PHD_TAF3"/>
    <property type="match status" value="1"/>
</dbReference>
<keyword evidence="2 4" id="KW-0863">Zinc-finger</keyword>
<dbReference type="Gene3D" id="3.30.40.10">
    <property type="entry name" value="Zinc/RING finger domain, C3HC4 (zinc finger)"/>
    <property type="match status" value="1"/>
</dbReference>
<dbReference type="InterPro" id="IPR001965">
    <property type="entry name" value="Znf_PHD"/>
</dbReference>
<keyword evidence="1" id="KW-0479">Metal-binding</keyword>
<feature type="compositionally biased region" description="Polar residues" evidence="5">
    <location>
        <begin position="887"/>
        <end position="896"/>
    </location>
</feature>
<dbReference type="InterPro" id="IPR019786">
    <property type="entry name" value="Zinc_finger_PHD-type_CS"/>
</dbReference>
<name>J7RGW9_9APHY</name>
<dbReference type="InterPro" id="IPR019787">
    <property type="entry name" value="Znf_PHD-finger"/>
</dbReference>
<feature type="compositionally biased region" description="Basic and acidic residues" evidence="5">
    <location>
        <begin position="452"/>
        <end position="462"/>
    </location>
</feature>
<feature type="compositionally biased region" description="Polar residues" evidence="5">
    <location>
        <begin position="905"/>
        <end position="924"/>
    </location>
</feature>